<reference evidence="3 4" key="1">
    <citation type="journal article" date="2019" name="PLoS Biol.">
        <title>Sex chromosomes control vertical transmission of feminizing Wolbachia symbionts in an isopod.</title>
        <authorList>
            <person name="Becking T."/>
            <person name="Chebbi M.A."/>
            <person name="Giraud I."/>
            <person name="Moumen B."/>
            <person name="Laverre T."/>
            <person name="Caubet Y."/>
            <person name="Peccoud J."/>
            <person name="Gilbert C."/>
            <person name="Cordaux R."/>
        </authorList>
    </citation>
    <scope>NUCLEOTIDE SEQUENCE [LARGE SCALE GENOMIC DNA]</scope>
    <source>
        <strain evidence="3">ANa2</strain>
        <tissue evidence="3">Whole body excluding digestive tract and cuticle</tissue>
    </source>
</reference>
<gene>
    <name evidence="3" type="primary">unc80</name>
    <name evidence="3" type="ORF">Anas_01865</name>
</gene>
<evidence type="ECO:0000259" key="2">
    <source>
        <dbReference type="Pfam" id="PF20262"/>
    </source>
</evidence>
<feature type="domain" description="Protein UNC80 central region" evidence="1">
    <location>
        <begin position="1"/>
        <end position="119"/>
    </location>
</feature>
<dbReference type="Pfam" id="PF19424">
    <property type="entry name" value="UNC80"/>
    <property type="match status" value="1"/>
</dbReference>
<feature type="domain" description="Protein UNC80 C-terminal" evidence="2">
    <location>
        <begin position="128"/>
        <end position="413"/>
    </location>
</feature>
<protein>
    <submittedName>
        <fullName evidence="3">Protein unc-80-like protein</fullName>
    </submittedName>
</protein>
<dbReference type="Pfam" id="PF20262">
    <property type="entry name" value="UNC80_C"/>
    <property type="match status" value="1"/>
</dbReference>
<dbReference type="GO" id="GO:0034703">
    <property type="term" value="C:cation channel complex"/>
    <property type="evidence" value="ECO:0007669"/>
    <property type="project" value="TreeGrafter"/>
</dbReference>
<dbReference type="GO" id="GO:0030424">
    <property type="term" value="C:axon"/>
    <property type="evidence" value="ECO:0007669"/>
    <property type="project" value="TreeGrafter"/>
</dbReference>
<dbReference type="PANTHER" id="PTHR31781:SF1">
    <property type="entry name" value="PROTEIN UNC-80 HOMOLOG"/>
    <property type="match status" value="1"/>
</dbReference>
<sequence length="416" mass="47283">MEEGAHVTFKVPPHGIEFTLPSPKVGVESIPVVEPPWMPQVKLNVEEVTLDHSQHTRSFITANRTRRKIHAEMVKTALEAEEAKRRAERENFLLSAVPVTIQAAYEPSLHHVVSEEHEEGEENEIDNTGRPISAHHVCVAQQLFPSCLCSSVLTIIHLLDDPAVTPDGVAVYQTAEQVIWSCLVEDSALFLRFFLEKLTREKQDIMARLLRRLVRFIPRLPSQAAFALFNYLVGYVMFYTRSPQEGAQEHTAAALSILWMVVPSVHGIHFKDLKQIFRKEQCDAALLLTANIPSAKKIIVHGPGGADAGGIPSQFPIQEDTQFSQIHVEAVDFFGISEDESKYYFLVDYKTNQIHNMHSYVRDFYFFKRSQYPQLTLVRMEPEAAFEALQKQAFMQKFLEIGKVLLAYSVLKRPDQ</sequence>
<name>A0A5N5TLX6_9CRUS</name>
<dbReference type="OrthoDB" id="5584001at2759"/>
<comment type="caution">
    <text evidence="3">The sequence shown here is derived from an EMBL/GenBank/DDBJ whole genome shotgun (WGS) entry which is preliminary data.</text>
</comment>
<organism evidence="3 4">
    <name type="scientific">Armadillidium nasatum</name>
    <dbReference type="NCBI Taxonomy" id="96803"/>
    <lineage>
        <taxon>Eukaryota</taxon>
        <taxon>Metazoa</taxon>
        <taxon>Ecdysozoa</taxon>
        <taxon>Arthropoda</taxon>
        <taxon>Crustacea</taxon>
        <taxon>Multicrustacea</taxon>
        <taxon>Malacostraca</taxon>
        <taxon>Eumalacostraca</taxon>
        <taxon>Peracarida</taxon>
        <taxon>Isopoda</taxon>
        <taxon>Oniscidea</taxon>
        <taxon>Crinocheta</taxon>
        <taxon>Armadillidiidae</taxon>
        <taxon>Armadillidium</taxon>
    </lineage>
</organism>
<dbReference type="InterPro" id="IPR045852">
    <property type="entry name" value="UNC80_central"/>
</dbReference>
<dbReference type="InterPro" id="IPR046460">
    <property type="entry name" value="UNC80_C"/>
</dbReference>
<dbReference type="AlphaFoldDB" id="A0A5N5TLX6"/>
<accession>A0A5N5TLX6</accession>
<evidence type="ECO:0000313" key="4">
    <source>
        <dbReference type="Proteomes" id="UP000326759"/>
    </source>
</evidence>
<dbReference type="GO" id="GO:0005261">
    <property type="term" value="F:monoatomic cation channel activity"/>
    <property type="evidence" value="ECO:0007669"/>
    <property type="project" value="TreeGrafter"/>
</dbReference>
<proteinExistence type="predicted"/>
<keyword evidence="4" id="KW-1185">Reference proteome</keyword>
<evidence type="ECO:0000259" key="1">
    <source>
        <dbReference type="Pfam" id="PF19424"/>
    </source>
</evidence>
<feature type="non-terminal residue" evidence="3">
    <location>
        <position position="416"/>
    </location>
</feature>
<evidence type="ECO:0000313" key="3">
    <source>
        <dbReference type="EMBL" id="KAB7507177.1"/>
    </source>
</evidence>
<dbReference type="EMBL" id="SEYY01000468">
    <property type="protein sequence ID" value="KAB7507177.1"/>
    <property type="molecule type" value="Genomic_DNA"/>
</dbReference>
<dbReference type="Proteomes" id="UP000326759">
    <property type="component" value="Unassembled WGS sequence"/>
</dbReference>
<dbReference type="GO" id="GO:0055080">
    <property type="term" value="P:monoatomic cation homeostasis"/>
    <property type="evidence" value="ECO:0007669"/>
    <property type="project" value="TreeGrafter"/>
</dbReference>
<dbReference type="PANTHER" id="PTHR31781">
    <property type="entry name" value="UNC80"/>
    <property type="match status" value="1"/>
</dbReference>